<sequence length="263" mass="29100">MTQINTCLKRVFTIFNIFFAIVGGVIIALALLSQVLTNTGGRENLEGRTTGLIALYVVGAITMMIAILGAYGAHKESKVSLIVFLVCMVIGTLLMLRIGISTAMARPQIEGILESKFREFVPLDEASEDVKNMAESLQMTMHCCGLFSYKDWGNEIPDSCMCNPETEMDECQTINYRAFMLSGKTIYAKTCFSILMHYVILITDILLGVVFTLAILAVLGMVLSSVMIHQLRYPNRPTILLSVPAVFSPAPPKYQELHNPPIY</sequence>
<evidence type="ECO:0000256" key="3">
    <source>
        <dbReference type="ARBA" id="ARBA00022692"/>
    </source>
</evidence>
<gene>
    <name evidence="10" type="primary">tspan8</name>
</gene>
<evidence type="ECO:0000256" key="6">
    <source>
        <dbReference type="PIRSR" id="PIRSR002419-1"/>
    </source>
</evidence>
<protein>
    <recommendedName>
        <fullName evidence="7">Tetraspanin</fullName>
    </recommendedName>
</protein>
<evidence type="ECO:0000256" key="2">
    <source>
        <dbReference type="ARBA" id="ARBA00006840"/>
    </source>
</evidence>
<dbReference type="AlphaFoldDB" id="A0A3B5A782"/>
<feature type="transmembrane region" description="Helical" evidence="7">
    <location>
        <begin position="209"/>
        <end position="228"/>
    </location>
</feature>
<evidence type="ECO:0000256" key="7">
    <source>
        <dbReference type="RuleBase" id="RU361218"/>
    </source>
</evidence>
<keyword evidence="4 7" id="KW-1133">Transmembrane helix</keyword>
<reference evidence="8" key="1">
    <citation type="submission" date="2023-09" db="UniProtKB">
        <authorList>
            <consortium name="Ensembl"/>
        </authorList>
    </citation>
    <scope>IDENTIFICATION</scope>
</reference>
<feature type="transmembrane region" description="Helical" evidence="7">
    <location>
        <begin position="12"/>
        <end position="32"/>
    </location>
</feature>
<dbReference type="Gene3D" id="1.10.1450.10">
    <property type="entry name" value="Tetraspanin"/>
    <property type="match status" value="1"/>
</dbReference>
<dbReference type="Pfam" id="PF00335">
    <property type="entry name" value="Tetraspanin"/>
    <property type="match status" value="1"/>
</dbReference>
<evidence type="ECO:0000256" key="4">
    <source>
        <dbReference type="ARBA" id="ARBA00022989"/>
    </source>
</evidence>
<keyword evidence="9" id="KW-1185">Reference proteome</keyword>
<evidence type="ECO:0000313" key="8">
    <source>
        <dbReference type="Ensembl" id="ENSSPAP00000017243.1"/>
    </source>
</evidence>
<dbReference type="PRINTS" id="PR00259">
    <property type="entry name" value="TMFOUR"/>
</dbReference>
<organism evidence="8">
    <name type="scientific">Stegastes partitus</name>
    <name type="common">bicolor damselfish</name>
    <dbReference type="NCBI Taxonomy" id="144197"/>
    <lineage>
        <taxon>Eukaryota</taxon>
        <taxon>Metazoa</taxon>
        <taxon>Chordata</taxon>
        <taxon>Craniata</taxon>
        <taxon>Vertebrata</taxon>
        <taxon>Euteleostomi</taxon>
        <taxon>Actinopterygii</taxon>
        <taxon>Neopterygii</taxon>
        <taxon>Teleostei</taxon>
        <taxon>Neoteleostei</taxon>
        <taxon>Acanthomorphata</taxon>
        <taxon>Ovalentaria</taxon>
        <taxon>Pomacentridae</taxon>
        <taxon>Stegastes</taxon>
    </lineage>
</organism>
<dbReference type="PIRSF" id="PIRSF002419">
    <property type="entry name" value="Tetraspanin"/>
    <property type="match status" value="1"/>
</dbReference>
<name>A0A3B5A782_9TELE</name>
<dbReference type="OrthoDB" id="5982705at2759"/>
<comment type="similarity">
    <text evidence="2 7">Belongs to the tetraspanin (TM4SF) family.</text>
</comment>
<dbReference type="GeneID" id="103368615"/>
<dbReference type="InterPro" id="IPR008952">
    <property type="entry name" value="Tetraspanin_EC2_sf"/>
</dbReference>
<feature type="disulfide bond" evidence="6">
    <location>
        <begin position="144"/>
        <end position="162"/>
    </location>
</feature>
<accession>A0A3B5A782</accession>
<dbReference type="PANTHER" id="PTHR19282:SF452">
    <property type="entry name" value="LD03691P"/>
    <property type="match status" value="1"/>
</dbReference>
<dbReference type="GO" id="GO:0016020">
    <property type="term" value="C:membrane"/>
    <property type="evidence" value="ECO:0007669"/>
    <property type="project" value="UniProtKB-SubCell"/>
</dbReference>
<dbReference type="Proteomes" id="UP000694891">
    <property type="component" value="Unplaced"/>
</dbReference>
<feature type="transmembrane region" description="Helical" evidence="7">
    <location>
        <begin position="53"/>
        <end position="73"/>
    </location>
</feature>
<dbReference type="PANTHER" id="PTHR19282">
    <property type="entry name" value="TETRASPANIN"/>
    <property type="match status" value="1"/>
</dbReference>
<feature type="transmembrane region" description="Helical" evidence="7">
    <location>
        <begin position="79"/>
        <end position="100"/>
    </location>
</feature>
<feature type="disulfide bond" evidence="6">
    <location>
        <begin position="143"/>
        <end position="171"/>
    </location>
</feature>
<reference evidence="10" key="2">
    <citation type="submission" date="2025-04" db="UniProtKB">
        <authorList>
            <consortium name="RefSeq"/>
        </authorList>
    </citation>
    <scope>IDENTIFICATION</scope>
</reference>
<keyword evidence="3 7" id="KW-0812">Transmembrane</keyword>
<dbReference type="InterPro" id="IPR000301">
    <property type="entry name" value="Tetraspanin_animals"/>
</dbReference>
<evidence type="ECO:0000313" key="9">
    <source>
        <dbReference type="Proteomes" id="UP000694891"/>
    </source>
</evidence>
<keyword evidence="6" id="KW-1015">Disulfide bond</keyword>
<dbReference type="RefSeq" id="XP_008295251.1">
    <property type="nucleotide sequence ID" value="XM_008297029.1"/>
</dbReference>
<evidence type="ECO:0000256" key="1">
    <source>
        <dbReference type="ARBA" id="ARBA00004141"/>
    </source>
</evidence>
<dbReference type="STRING" id="144197.ENSSPAP00000017243"/>
<evidence type="ECO:0000313" key="10">
    <source>
        <dbReference type="RefSeq" id="XP_008295251.1"/>
    </source>
</evidence>
<proteinExistence type="inferred from homology"/>
<dbReference type="Ensembl" id="ENSSPAT00000017509.1">
    <property type="protein sequence ID" value="ENSSPAP00000017243.1"/>
    <property type="gene ID" value="ENSSPAG00000013006.1"/>
</dbReference>
<comment type="subcellular location">
    <subcellularLocation>
        <location evidence="1 7">Membrane</location>
        <topology evidence="1 7">Multi-pass membrane protein</topology>
    </subcellularLocation>
</comment>
<evidence type="ECO:0000256" key="5">
    <source>
        <dbReference type="ARBA" id="ARBA00023136"/>
    </source>
</evidence>
<keyword evidence="5 7" id="KW-0472">Membrane</keyword>
<dbReference type="InterPro" id="IPR018499">
    <property type="entry name" value="Tetraspanin/Peripherin"/>
</dbReference>
<dbReference type="GeneTree" id="ENSGT00940000158153"/>
<dbReference type="SUPFAM" id="SSF48652">
    <property type="entry name" value="Tetraspanin"/>
    <property type="match status" value="1"/>
</dbReference>